<dbReference type="SMART" id="SM00220">
    <property type="entry name" value="S_TKc"/>
    <property type="match status" value="1"/>
</dbReference>
<sequence>MDITDALPLFAAITSLSPKAAQFYDSSDQRKHHVEKQQSQPVPALRASMAPKHPLEQGGLPTGGPAKKAKLGNDEDVEMPDAEDEVPRTPGAGLFDPSVDPEALDPIPWLDEYEEFSTDPTTSTDPPFPTDYADVPDEPDPAMTLEDIDYTDPNLPFDIPFVEHSKDESADQNSPIPGSSPPTVSGAARVISKIKSSVSWMSKSGQINPFDLKIYIPFYKESEPDKDMLLKKFKRVDNLDKETHGNAEQGWIGVNEALGEGGQGCARLFVKLDKEGKIVDRIAVKETYESAATWLSTGFWHEYREGKDPREAIIHRLLTLETEQKWERHIIDYRGHSINHKNKSHRTYMEYVDGGDLHKLFRAQNKKYTHINKHDGDGTPRRDTDGAEGVPEAFVWYFLRQMATAMHRMNNIPLRAYREYHVVHQDIKPANIFLGRCDPNEFPLYPIMKASRSCVYHSDCVRKLADFGSARLTSELDNRNPRGYRGDARTPGYIAPEMSSAMQKRNHWTRLGSATNVWQIATTAVQMMRGNLPDVIEYHQKREPAHPTLGDLRSGNEYSNELVNLLAEMLHPDPDSRANCQDIMNAYVENREVWLEMADPNVARNFETSNLWLHWREGDGKWGIGTVFENPERSEDFRAREAKRLKRIADDVRKRTEDKKRKK</sequence>
<comment type="catalytic activity">
    <reaction evidence="8">
        <text>L-seryl-[protein] + ATP = O-phospho-L-seryl-[protein] + ADP + H(+)</text>
        <dbReference type="Rhea" id="RHEA:17989"/>
        <dbReference type="Rhea" id="RHEA-COMP:9863"/>
        <dbReference type="Rhea" id="RHEA-COMP:11604"/>
        <dbReference type="ChEBI" id="CHEBI:15378"/>
        <dbReference type="ChEBI" id="CHEBI:29999"/>
        <dbReference type="ChEBI" id="CHEBI:30616"/>
        <dbReference type="ChEBI" id="CHEBI:83421"/>
        <dbReference type="ChEBI" id="CHEBI:456216"/>
        <dbReference type="EC" id="2.7.11.1"/>
    </reaction>
</comment>
<dbReference type="EC" id="2.7.11.1" evidence="1"/>
<dbReference type="PROSITE" id="PS50011">
    <property type="entry name" value="PROTEIN_KINASE_DOM"/>
    <property type="match status" value="1"/>
</dbReference>
<evidence type="ECO:0000256" key="1">
    <source>
        <dbReference type="ARBA" id="ARBA00012513"/>
    </source>
</evidence>
<reference evidence="11 12" key="1">
    <citation type="submission" date="2018-10" db="EMBL/GenBank/DDBJ databases">
        <title>Fifty Aureobasidium pullulans genomes reveal a recombining polyextremotolerant generalist.</title>
        <authorList>
            <person name="Gostincar C."/>
            <person name="Turk M."/>
            <person name="Zajc J."/>
            <person name="Gunde-Cimerman N."/>
        </authorList>
    </citation>
    <scope>NUCLEOTIDE SEQUENCE [LARGE SCALE GENOMIC DNA]</scope>
    <source>
        <strain evidence="11 12">EXF-3863</strain>
    </source>
</reference>
<feature type="region of interest" description="Disordered" evidence="9">
    <location>
        <begin position="24"/>
        <end position="150"/>
    </location>
</feature>
<keyword evidence="3" id="KW-0808">Transferase</keyword>
<evidence type="ECO:0000256" key="7">
    <source>
        <dbReference type="ARBA" id="ARBA00047899"/>
    </source>
</evidence>
<dbReference type="PANTHER" id="PTHR43671:SF98">
    <property type="entry name" value="SERINE_THREONINE-PROTEIN KINASE NEK11"/>
    <property type="match status" value="1"/>
</dbReference>
<dbReference type="GO" id="GO:0005524">
    <property type="term" value="F:ATP binding"/>
    <property type="evidence" value="ECO:0007669"/>
    <property type="project" value="UniProtKB-KW"/>
</dbReference>
<feature type="non-terminal residue" evidence="11">
    <location>
        <position position="663"/>
    </location>
</feature>
<dbReference type="InterPro" id="IPR008271">
    <property type="entry name" value="Ser/Thr_kinase_AS"/>
</dbReference>
<dbReference type="InterPro" id="IPR050660">
    <property type="entry name" value="NEK_Ser/Thr_kinase"/>
</dbReference>
<dbReference type="Proteomes" id="UP000308005">
    <property type="component" value="Unassembled WGS sequence"/>
</dbReference>
<keyword evidence="4" id="KW-0547">Nucleotide-binding</keyword>
<evidence type="ECO:0000256" key="6">
    <source>
        <dbReference type="ARBA" id="ARBA00022840"/>
    </source>
</evidence>
<feature type="compositionally biased region" description="Polar residues" evidence="9">
    <location>
        <begin position="171"/>
        <end position="183"/>
    </location>
</feature>
<evidence type="ECO:0000256" key="2">
    <source>
        <dbReference type="ARBA" id="ARBA00022527"/>
    </source>
</evidence>
<comment type="caution">
    <text evidence="11">The sequence shown here is derived from an EMBL/GenBank/DDBJ whole genome shotgun (WGS) entry which is preliminary data.</text>
</comment>
<dbReference type="SUPFAM" id="SSF56112">
    <property type="entry name" value="Protein kinase-like (PK-like)"/>
    <property type="match status" value="1"/>
</dbReference>
<protein>
    <recommendedName>
        <fullName evidence="1">non-specific serine/threonine protein kinase</fullName>
        <ecNumber evidence="1">2.7.11.1</ecNumber>
    </recommendedName>
</protein>
<name>A0A4S9TCU1_AURPU</name>
<keyword evidence="2" id="KW-0723">Serine/threonine-protein kinase</keyword>
<evidence type="ECO:0000256" key="5">
    <source>
        <dbReference type="ARBA" id="ARBA00022777"/>
    </source>
</evidence>
<gene>
    <name evidence="11" type="ORF">D6C91_04031</name>
</gene>
<evidence type="ECO:0000313" key="11">
    <source>
        <dbReference type="EMBL" id="THZ22394.1"/>
    </source>
</evidence>
<evidence type="ECO:0000256" key="3">
    <source>
        <dbReference type="ARBA" id="ARBA00022679"/>
    </source>
</evidence>
<feature type="region of interest" description="Disordered" evidence="9">
    <location>
        <begin position="166"/>
        <end position="185"/>
    </location>
</feature>
<feature type="compositionally biased region" description="Acidic residues" evidence="9">
    <location>
        <begin position="74"/>
        <end position="84"/>
    </location>
</feature>
<dbReference type="Gene3D" id="1.10.510.10">
    <property type="entry name" value="Transferase(Phosphotransferase) domain 1"/>
    <property type="match status" value="1"/>
</dbReference>
<keyword evidence="5" id="KW-0418">Kinase</keyword>
<evidence type="ECO:0000313" key="12">
    <source>
        <dbReference type="Proteomes" id="UP000308005"/>
    </source>
</evidence>
<evidence type="ECO:0000259" key="10">
    <source>
        <dbReference type="PROSITE" id="PS50011"/>
    </source>
</evidence>
<evidence type="ECO:0000256" key="9">
    <source>
        <dbReference type="SAM" id="MobiDB-lite"/>
    </source>
</evidence>
<keyword evidence="6" id="KW-0067">ATP-binding</keyword>
<organism evidence="11 12">
    <name type="scientific">Aureobasidium pullulans</name>
    <name type="common">Black yeast</name>
    <name type="synonym">Pullularia pullulans</name>
    <dbReference type="NCBI Taxonomy" id="5580"/>
    <lineage>
        <taxon>Eukaryota</taxon>
        <taxon>Fungi</taxon>
        <taxon>Dikarya</taxon>
        <taxon>Ascomycota</taxon>
        <taxon>Pezizomycotina</taxon>
        <taxon>Dothideomycetes</taxon>
        <taxon>Dothideomycetidae</taxon>
        <taxon>Dothideales</taxon>
        <taxon>Saccotheciaceae</taxon>
        <taxon>Aureobasidium</taxon>
    </lineage>
</organism>
<dbReference type="InterPro" id="IPR000719">
    <property type="entry name" value="Prot_kinase_dom"/>
</dbReference>
<dbReference type="Pfam" id="PF00069">
    <property type="entry name" value="Pkinase"/>
    <property type="match status" value="1"/>
</dbReference>
<dbReference type="PANTHER" id="PTHR43671">
    <property type="entry name" value="SERINE/THREONINE-PROTEIN KINASE NEK"/>
    <property type="match status" value="1"/>
</dbReference>
<proteinExistence type="predicted"/>
<comment type="catalytic activity">
    <reaction evidence="7">
        <text>L-threonyl-[protein] + ATP = O-phospho-L-threonyl-[protein] + ADP + H(+)</text>
        <dbReference type="Rhea" id="RHEA:46608"/>
        <dbReference type="Rhea" id="RHEA-COMP:11060"/>
        <dbReference type="Rhea" id="RHEA-COMP:11605"/>
        <dbReference type="ChEBI" id="CHEBI:15378"/>
        <dbReference type="ChEBI" id="CHEBI:30013"/>
        <dbReference type="ChEBI" id="CHEBI:30616"/>
        <dbReference type="ChEBI" id="CHEBI:61977"/>
        <dbReference type="ChEBI" id="CHEBI:456216"/>
        <dbReference type="EC" id="2.7.11.1"/>
    </reaction>
</comment>
<dbReference type="PROSITE" id="PS00108">
    <property type="entry name" value="PROTEIN_KINASE_ST"/>
    <property type="match status" value="1"/>
</dbReference>
<feature type="domain" description="Protein kinase" evidence="10">
    <location>
        <begin position="252"/>
        <end position="595"/>
    </location>
</feature>
<dbReference type="GO" id="GO:0004674">
    <property type="term" value="F:protein serine/threonine kinase activity"/>
    <property type="evidence" value="ECO:0007669"/>
    <property type="project" value="UniProtKB-KW"/>
</dbReference>
<dbReference type="EMBL" id="QZBM01000140">
    <property type="protein sequence ID" value="THZ22394.1"/>
    <property type="molecule type" value="Genomic_DNA"/>
</dbReference>
<evidence type="ECO:0000256" key="4">
    <source>
        <dbReference type="ARBA" id="ARBA00022741"/>
    </source>
</evidence>
<feature type="compositionally biased region" description="Acidic residues" evidence="9">
    <location>
        <begin position="134"/>
        <end position="150"/>
    </location>
</feature>
<dbReference type="InterPro" id="IPR011009">
    <property type="entry name" value="Kinase-like_dom_sf"/>
</dbReference>
<accession>A0A4S9TCU1</accession>
<dbReference type="AlphaFoldDB" id="A0A4S9TCU1"/>
<evidence type="ECO:0000256" key="8">
    <source>
        <dbReference type="ARBA" id="ARBA00048679"/>
    </source>
</evidence>